<sequence>MAVLVRILVGLCLVSAINAWRLRGSQLSSMMSQSSTTSTTEVSTTSGTESSLGAVVSRLIIQYWEAMGLEFGDQDYSNNSDVDDVSGNSIPQGVPRLGDWCYPECVTNRSAIQDLYDCHYFIACLHIPKFGNEILPYRCKCPDDRPIFNPYLKVCRSAGRCSEICTSKSDLYATWPKIMVSDAHLMQVFECQYDESLV</sequence>
<name>A0AAV2R928_MEGNR</name>
<protein>
    <submittedName>
        <fullName evidence="2">Uncharacterized protein</fullName>
    </submittedName>
</protein>
<evidence type="ECO:0000256" key="1">
    <source>
        <dbReference type="SAM" id="SignalP"/>
    </source>
</evidence>
<proteinExistence type="predicted"/>
<evidence type="ECO:0000313" key="3">
    <source>
        <dbReference type="Proteomes" id="UP001497623"/>
    </source>
</evidence>
<evidence type="ECO:0000313" key="2">
    <source>
        <dbReference type="EMBL" id="CAL4116994.1"/>
    </source>
</evidence>
<dbReference type="AlphaFoldDB" id="A0AAV2R928"/>
<dbReference type="Proteomes" id="UP001497623">
    <property type="component" value="Unassembled WGS sequence"/>
</dbReference>
<comment type="caution">
    <text evidence="2">The sequence shown here is derived from an EMBL/GenBank/DDBJ whole genome shotgun (WGS) entry which is preliminary data.</text>
</comment>
<keyword evidence="1" id="KW-0732">Signal</keyword>
<feature type="signal peptide" evidence="1">
    <location>
        <begin position="1"/>
        <end position="19"/>
    </location>
</feature>
<reference evidence="2 3" key="1">
    <citation type="submission" date="2024-05" db="EMBL/GenBank/DDBJ databases">
        <authorList>
            <person name="Wallberg A."/>
        </authorList>
    </citation>
    <scope>NUCLEOTIDE SEQUENCE [LARGE SCALE GENOMIC DNA]</scope>
</reference>
<feature type="non-terminal residue" evidence="2">
    <location>
        <position position="198"/>
    </location>
</feature>
<organism evidence="2 3">
    <name type="scientific">Meganyctiphanes norvegica</name>
    <name type="common">Northern krill</name>
    <name type="synonym">Thysanopoda norvegica</name>
    <dbReference type="NCBI Taxonomy" id="48144"/>
    <lineage>
        <taxon>Eukaryota</taxon>
        <taxon>Metazoa</taxon>
        <taxon>Ecdysozoa</taxon>
        <taxon>Arthropoda</taxon>
        <taxon>Crustacea</taxon>
        <taxon>Multicrustacea</taxon>
        <taxon>Malacostraca</taxon>
        <taxon>Eumalacostraca</taxon>
        <taxon>Eucarida</taxon>
        <taxon>Euphausiacea</taxon>
        <taxon>Euphausiidae</taxon>
        <taxon>Meganyctiphanes</taxon>
    </lineage>
</organism>
<gene>
    <name evidence="2" type="ORF">MNOR_LOCUS21090</name>
</gene>
<keyword evidence="3" id="KW-1185">Reference proteome</keyword>
<accession>A0AAV2R928</accession>
<feature type="chain" id="PRO_5043875651" evidence="1">
    <location>
        <begin position="20"/>
        <end position="198"/>
    </location>
</feature>
<dbReference type="EMBL" id="CAXKWB010016749">
    <property type="protein sequence ID" value="CAL4116994.1"/>
    <property type="molecule type" value="Genomic_DNA"/>
</dbReference>